<sequence length="77" mass="8338">MRIVVGIPIGAQDSLEAGTGIEPVFTDLQSNSLSFYLNSLVIKEYQDIGRTADEHDTATFHANSGGRGPCKMQGWPQ</sequence>
<dbReference type="RefSeq" id="WP_377743644.1">
    <property type="nucleotide sequence ID" value="NZ_JBHRXJ010000004.1"/>
</dbReference>
<keyword evidence="3" id="KW-1185">Reference proteome</keyword>
<dbReference type="EMBL" id="JBHRXJ010000004">
    <property type="protein sequence ID" value="MFC3528026.1"/>
    <property type="molecule type" value="Genomic_DNA"/>
</dbReference>
<gene>
    <name evidence="2" type="ORF">ACFOMH_07520</name>
</gene>
<organism evidence="2 3">
    <name type="scientific">Paracoccus mangrovi</name>
    <dbReference type="NCBI Taxonomy" id="1715645"/>
    <lineage>
        <taxon>Bacteria</taxon>
        <taxon>Pseudomonadati</taxon>
        <taxon>Pseudomonadota</taxon>
        <taxon>Alphaproteobacteria</taxon>
        <taxon>Rhodobacterales</taxon>
        <taxon>Paracoccaceae</taxon>
        <taxon>Paracoccus</taxon>
    </lineage>
</organism>
<evidence type="ECO:0000313" key="3">
    <source>
        <dbReference type="Proteomes" id="UP001595721"/>
    </source>
</evidence>
<protein>
    <submittedName>
        <fullName evidence="2">Uncharacterized protein</fullName>
    </submittedName>
</protein>
<comment type="caution">
    <text evidence="2">The sequence shown here is derived from an EMBL/GenBank/DDBJ whole genome shotgun (WGS) entry which is preliminary data.</text>
</comment>
<feature type="region of interest" description="Disordered" evidence="1">
    <location>
        <begin position="58"/>
        <end position="77"/>
    </location>
</feature>
<evidence type="ECO:0000256" key="1">
    <source>
        <dbReference type="SAM" id="MobiDB-lite"/>
    </source>
</evidence>
<reference evidence="3" key="1">
    <citation type="journal article" date="2019" name="Int. J. Syst. Evol. Microbiol.">
        <title>The Global Catalogue of Microorganisms (GCM) 10K type strain sequencing project: providing services to taxonomists for standard genome sequencing and annotation.</title>
        <authorList>
            <consortium name="The Broad Institute Genomics Platform"/>
            <consortium name="The Broad Institute Genome Sequencing Center for Infectious Disease"/>
            <person name="Wu L."/>
            <person name="Ma J."/>
        </authorList>
    </citation>
    <scope>NUCLEOTIDE SEQUENCE [LARGE SCALE GENOMIC DNA]</scope>
    <source>
        <strain evidence="3">KCTC 42899</strain>
    </source>
</reference>
<accession>A0ABV7R149</accession>
<proteinExistence type="predicted"/>
<name>A0ABV7R149_9RHOB</name>
<evidence type="ECO:0000313" key="2">
    <source>
        <dbReference type="EMBL" id="MFC3528026.1"/>
    </source>
</evidence>
<dbReference type="Proteomes" id="UP001595721">
    <property type="component" value="Unassembled WGS sequence"/>
</dbReference>